<dbReference type="InterPro" id="IPR016084">
    <property type="entry name" value="Haem_Oase-like_multi-hlx"/>
</dbReference>
<reference evidence="3 4" key="1">
    <citation type="submission" date="2014-02" db="EMBL/GenBank/DDBJ databases">
        <title>The small core and large imbalanced accessory genome model reveals a collaborative survival strategy of Sorangium cellulosum strains in nature.</title>
        <authorList>
            <person name="Han K."/>
            <person name="Peng R."/>
            <person name="Blom J."/>
            <person name="Li Y.-Z."/>
        </authorList>
    </citation>
    <scope>NUCLEOTIDE SEQUENCE [LARGE SCALE GENOMIC DNA]</scope>
    <source>
        <strain evidence="2 3">So0007-03</strain>
        <strain evidence="1 4">So0157-18</strain>
    </source>
</reference>
<dbReference type="AlphaFoldDB" id="A0A150P8A2"/>
<dbReference type="Proteomes" id="UP000075502">
    <property type="component" value="Unassembled WGS sequence"/>
</dbReference>
<accession>A0A150P8A2</accession>
<organism evidence="1 4">
    <name type="scientific">Sorangium cellulosum</name>
    <name type="common">Polyangium cellulosum</name>
    <dbReference type="NCBI Taxonomy" id="56"/>
    <lineage>
        <taxon>Bacteria</taxon>
        <taxon>Pseudomonadati</taxon>
        <taxon>Myxococcota</taxon>
        <taxon>Polyangia</taxon>
        <taxon>Polyangiales</taxon>
        <taxon>Polyangiaceae</taxon>
        <taxon>Sorangium</taxon>
    </lineage>
</organism>
<dbReference type="Proteomes" id="UP000075604">
    <property type="component" value="Unassembled WGS sequence"/>
</dbReference>
<gene>
    <name evidence="1" type="ORF">BE04_40390</name>
    <name evidence="2" type="ORF">BE21_29310</name>
</gene>
<protein>
    <submittedName>
        <fullName evidence="1">3-oxoacyl-ACP synthase</fullName>
    </submittedName>
</protein>
<comment type="caution">
    <text evidence="1">The sequence shown here is derived from an EMBL/GenBank/DDBJ whole genome shotgun (WGS) entry which is preliminary data.</text>
</comment>
<dbReference type="EMBL" id="JELX01003583">
    <property type="protein sequence ID" value="KYF51866.1"/>
    <property type="molecule type" value="Genomic_DNA"/>
</dbReference>
<dbReference type="Gene3D" id="1.20.910.10">
    <property type="entry name" value="Heme oxygenase-like"/>
    <property type="match status" value="1"/>
</dbReference>
<evidence type="ECO:0000313" key="2">
    <source>
        <dbReference type="EMBL" id="KYG07464.1"/>
    </source>
</evidence>
<name>A0A150P8A2_SORCE</name>
<evidence type="ECO:0000313" key="4">
    <source>
        <dbReference type="Proteomes" id="UP000075604"/>
    </source>
</evidence>
<dbReference type="EMBL" id="JEME01001328">
    <property type="protein sequence ID" value="KYG07464.1"/>
    <property type="molecule type" value="Genomic_DNA"/>
</dbReference>
<sequence length="232" mass="26400">MLPERTSPRDEDSPQAVLRGLSSIWLDFESQVHHIPIVRRVLERRIRLADYHELLLNHRAQVMNGALWIARAASNIGHEFAELRSRFIRHAAAEHRDYLMLEQDYLKSGGDPAGLARHELNIGSEALSAWIFHRADQPNPFDLLGAMYIIEGLGKRVAAQWAEHVRSALRLEAQAVSFYLYHAKADEDHLGELEEALRSGISNLPGMAPRILKTARVTARLYRLQLEEIGSY</sequence>
<evidence type="ECO:0000313" key="1">
    <source>
        <dbReference type="EMBL" id="KYF51866.1"/>
    </source>
</evidence>
<evidence type="ECO:0000313" key="3">
    <source>
        <dbReference type="Proteomes" id="UP000075502"/>
    </source>
</evidence>
<proteinExistence type="predicted"/>
<dbReference type="SMR" id="A0A150P8A2"/>
<dbReference type="SUPFAM" id="SSF48613">
    <property type="entry name" value="Heme oxygenase-like"/>
    <property type="match status" value="1"/>
</dbReference>
<dbReference type="Pfam" id="PF14518">
    <property type="entry name" value="Haem_oxygenas_2"/>
    <property type="match status" value="1"/>
</dbReference>